<feature type="transmembrane region" description="Helical" evidence="6">
    <location>
        <begin position="228"/>
        <end position="253"/>
    </location>
</feature>
<comment type="caution">
    <text evidence="8">The sequence shown here is derived from an EMBL/GenBank/DDBJ whole genome shotgun (WGS) entry which is preliminary data.</text>
</comment>
<evidence type="ECO:0000256" key="3">
    <source>
        <dbReference type="ARBA" id="ARBA00022989"/>
    </source>
</evidence>
<dbReference type="Gene3D" id="1.20.1250.20">
    <property type="entry name" value="MFS general substrate transporter like domains"/>
    <property type="match status" value="1"/>
</dbReference>
<dbReference type="GO" id="GO:0015606">
    <property type="term" value="F:spermidine transmembrane transporter activity"/>
    <property type="evidence" value="ECO:0007669"/>
    <property type="project" value="TreeGrafter"/>
</dbReference>
<dbReference type="GO" id="GO:0005886">
    <property type="term" value="C:plasma membrane"/>
    <property type="evidence" value="ECO:0007669"/>
    <property type="project" value="TreeGrafter"/>
</dbReference>
<comment type="subcellular location">
    <subcellularLocation>
        <location evidence="1">Membrane</location>
        <topology evidence="1">Multi-pass membrane protein</topology>
    </subcellularLocation>
</comment>
<organism evidence="8 9">
    <name type="scientific">Orbilia brochopaga</name>
    <dbReference type="NCBI Taxonomy" id="3140254"/>
    <lineage>
        <taxon>Eukaryota</taxon>
        <taxon>Fungi</taxon>
        <taxon>Dikarya</taxon>
        <taxon>Ascomycota</taxon>
        <taxon>Pezizomycotina</taxon>
        <taxon>Orbiliomycetes</taxon>
        <taxon>Orbiliales</taxon>
        <taxon>Orbiliaceae</taxon>
        <taxon>Orbilia</taxon>
    </lineage>
</organism>
<evidence type="ECO:0000259" key="7">
    <source>
        <dbReference type="PROSITE" id="PS50850"/>
    </source>
</evidence>
<keyword evidence="4 6" id="KW-0472">Membrane</keyword>
<dbReference type="GO" id="GO:0000297">
    <property type="term" value="F:spermine transmembrane transporter activity"/>
    <property type="evidence" value="ECO:0007669"/>
    <property type="project" value="TreeGrafter"/>
</dbReference>
<feature type="transmembrane region" description="Helical" evidence="6">
    <location>
        <begin position="319"/>
        <end position="345"/>
    </location>
</feature>
<dbReference type="EMBL" id="JAVHNQ010000003">
    <property type="protein sequence ID" value="KAK6353088.1"/>
    <property type="molecule type" value="Genomic_DNA"/>
</dbReference>
<feature type="transmembrane region" description="Helical" evidence="6">
    <location>
        <begin position="365"/>
        <end position="385"/>
    </location>
</feature>
<feature type="transmembrane region" description="Helical" evidence="6">
    <location>
        <begin position="98"/>
        <end position="122"/>
    </location>
</feature>
<dbReference type="InterPro" id="IPR005829">
    <property type="entry name" value="Sugar_transporter_CS"/>
</dbReference>
<keyword evidence="9" id="KW-1185">Reference proteome</keyword>
<dbReference type="InterPro" id="IPR036259">
    <property type="entry name" value="MFS_trans_sf"/>
</dbReference>
<dbReference type="InterPro" id="IPR011701">
    <property type="entry name" value="MFS"/>
</dbReference>
<reference evidence="8 9" key="1">
    <citation type="submission" date="2019-10" db="EMBL/GenBank/DDBJ databases">
        <authorList>
            <person name="Palmer J.M."/>
        </authorList>
    </citation>
    <scope>NUCLEOTIDE SEQUENCE [LARGE SCALE GENOMIC DNA]</scope>
    <source>
        <strain evidence="8 9">TWF696</strain>
    </source>
</reference>
<gene>
    <name evidence="8" type="ORF">TWF696_005078</name>
</gene>
<dbReference type="GO" id="GO:0140115">
    <property type="term" value="P:export across plasma membrane"/>
    <property type="evidence" value="ECO:0007669"/>
    <property type="project" value="UniProtKB-ARBA"/>
</dbReference>
<accession>A0AAV9UZZ2</accession>
<dbReference type="AlphaFoldDB" id="A0AAV9UZZ2"/>
<sequence length="538" mass="59814">MDSPPSLESMVEVDISSSGPRPSASDISMSQIEGNLPTRYLAALKKDEVGYSTRPILRDHLRQGELVDIHLQGFTTVQDYDSPHDPRNPQNWSNWKKWYCIFVIGTMCFVNNVGASIISLALPTIAEDFHTSRTVATLGLSLYVLGLGIGPILSAPLSEQFGRKNIYKVSYTMFIFVQLPAAMGPPNVNLGAWLFFRLMAGVFASPGPAVGSGTVADIFPAPARAFPMLVFVASAFSGAAFGPVLSGIIISYYNWRWTIWTTMIISACLFPFIYFMPETYQSTILDKDVQNRQLHGERVLRPDKERLEKTLWFAMSRPVTLLVTEPIVLLFSIYSGFVYMLLYGFTSSLPHIFRTVYSFTVLQSGLPFLAICLGIILTVPIYLFFFEPLYTKRTFPVPPEARLPSMVPPAIAMVVALFLFAWTAGLGVHWIVPVIAVCIFGYAALGLFVPHIAYITDCYPIVAASVSGANGLLRYSLGCIFPLFSRMMVENLGVKWSMTILGGIAALMLPLPLIFMRYGTLIRQHGKFSRYARERTMV</sequence>
<evidence type="ECO:0000256" key="5">
    <source>
        <dbReference type="SAM" id="MobiDB-lite"/>
    </source>
</evidence>
<feature type="compositionally biased region" description="Polar residues" evidence="5">
    <location>
        <begin position="15"/>
        <end position="29"/>
    </location>
</feature>
<dbReference type="PANTHER" id="PTHR23502:SF38">
    <property type="entry name" value="POLYAMINE TRANSPORTER 4"/>
    <property type="match status" value="1"/>
</dbReference>
<dbReference type="InterPro" id="IPR020846">
    <property type="entry name" value="MFS_dom"/>
</dbReference>
<dbReference type="CDD" id="cd17323">
    <property type="entry name" value="MFS_Tpo1_MDR_like"/>
    <property type="match status" value="1"/>
</dbReference>
<evidence type="ECO:0000256" key="2">
    <source>
        <dbReference type="ARBA" id="ARBA00022692"/>
    </source>
</evidence>
<protein>
    <recommendedName>
        <fullName evidence="7">Major facilitator superfamily (MFS) profile domain-containing protein</fullName>
    </recommendedName>
</protein>
<dbReference type="PROSITE" id="PS00216">
    <property type="entry name" value="SUGAR_TRANSPORT_1"/>
    <property type="match status" value="1"/>
</dbReference>
<dbReference type="PROSITE" id="PS50850">
    <property type="entry name" value="MFS"/>
    <property type="match status" value="1"/>
</dbReference>
<dbReference type="GO" id="GO:0042908">
    <property type="term" value="P:xenobiotic transport"/>
    <property type="evidence" value="ECO:0007669"/>
    <property type="project" value="UniProtKB-ARBA"/>
</dbReference>
<keyword evidence="3 6" id="KW-1133">Transmembrane helix</keyword>
<proteinExistence type="predicted"/>
<feature type="transmembrane region" description="Helical" evidence="6">
    <location>
        <begin position="134"/>
        <end position="153"/>
    </location>
</feature>
<feature type="region of interest" description="Disordered" evidence="5">
    <location>
        <begin position="1"/>
        <end position="29"/>
    </location>
</feature>
<evidence type="ECO:0000313" key="8">
    <source>
        <dbReference type="EMBL" id="KAK6353088.1"/>
    </source>
</evidence>
<dbReference type="Proteomes" id="UP001375240">
    <property type="component" value="Unassembled WGS sequence"/>
</dbReference>
<feature type="transmembrane region" description="Helical" evidence="6">
    <location>
        <begin position="430"/>
        <end position="449"/>
    </location>
</feature>
<feature type="transmembrane region" description="Helical" evidence="6">
    <location>
        <begin position="496"/>
        <end position="515"/>
    </location>
</feature>
<keyword evidence="2 6" id="KW-0812">Transmembrane</keyword>
<dbReference type="PANTHER" id="PTHR23502">
    <property type="entry name" value="MAJOR FACILITATOR SUPERFAMILY"/>
    <property type="match status" value="1"/>
</dbReference>
<evidence type="ECO:0000313" key="9">
    <source>
        <dbReference type="Proteomes" id="UP001375240"/>
    </source>
</evidence>
<evidence type="ECO:0000256" key="6">
    <source>
        <dbReference type="SAM" id="Phobius"/>
    </source>
</evidence>
<dbReference type="Pfam" id="PF07690">
    <property type="entry name" value="MFS_1"/>
    <property type="match status" value="1"/>
</dbReference>
<name>A0AAV9UZZ2_9PEZI</name>
<feature type="transmembrane region" description="Helical" evidence="6">
    <location>
        <begin position="259"/>
        <end position="277"/>
    </location>
</feature>
<evidence type="ECO:0000256" key="1">
    <source>
        <dbReference type="ARBA" id="ARBA00004141"/>
    </source>
</evidence>
<feature type="transmembrane region" description="Helical" evidence="6">
    <location>
        <begin position="406"/>
        <end position="424"/>
    </location>
</feature>
<feature type="domain" description="Major facilitator superfamily (MFS) profile" evidence="7">
    <location>
        <begin position="100"/>
        <end position="520"/>
    </location>
</feature>
<dbReference type="SUPFAM" id="SSF103473">
    <property type="entry name" value="MFS general substrate transporter"/>
    <property type="match status" value="1"/>
</dbReference>
<evidence type="ECO:0000256" key="4">
    <source>
        <dbReference type="ARBA" id="ARBA00023136"/>
    </source>
</evidence>